<protein>
    <recommendedName>
        <fullName evidence="2">beta-galactosidase</fullName>
        <ecNumber evidence="2">3.2.1.23</ecNumber>
    </recommendedName>
</protein>
<dbReference type="InterPro" id="IPR036156">
    <property type="entry name" value="Beta-gal/glucu_dom_sf"/>
</dbReference>
<dbReference type="PANTHER" id="PTHR46323:SF2">
    <property type="entry name" value="BETA-GALACTOSIDASE"/>
    <property type="match status" value="1"/>
</dbReference>
<dbReference type="SMART" id="SM01038">
    <property type="entry name" value="Bgal_small_N"/>
    <property type="match status" value="1"/>
</dbReference>
<dbReference type="Pfam" id="PF02929">
    <property type="entry name" value="Bgal_small_N"/>
    <property type="match status" value="1"/>
</dbReference>
<dbReference type="SUPFAM" id="SSF74650">
    <property type="entry name" value="Galactose mutarotase-like"/>
    <property type="match status" value="1"/>
</dbReference>
<dbReference type="Pfam" id="PF02836">
    <property type="entry name" value="Glyco_hydro_2_C"/>
    <property type="match status" value="1"/>
</dbReference>
<dbReference type="Gene3D" id="3.20.20.80">
    <property type="entry name" value="Glycosidases"/>
    <property type="match status" value="1"/>
</dbReference>
<name>A0A5J4PXV6_9ZZZZ</name>
<evidence type="ECO:0000256" key="1">
    <source>
        <dbReference type="ARBA" id="ARBA00001412"/>
    </source>
</evidence>
<gene>
    <name evidence="6" type="ORF">EZS27_035711</name>
</gene>
<comment type="caution">
    <text evidence="6">The sequence shown here is derived from an EMBL/GenBank/DDBJ whole genome shotgun (WGS) entry which is preliminary data.</text>
</comment>
<dbReference type="Gene3D" id="2.70.98.10">
    <property type="match status" value="1"/>
</dbReference>
<feature type="domain" description="Beta galactosidase small chain/" evidence="5">
    <location>
        <begin position="240"/>
        <end position="448"/>
    </location>
</feature>
<evidence type="ECO:0000256" key="3">
    <source>
        <dbReference type="ARBA" id="ARBA00022801"/>
    </source>
</evidence>
<accession>A0A5J4PXV6</accession>
<dbReference type="InterPro" id="IPR032312">
    <property type="entry name" value="LacZ_4"/>
</dbReference>
<dbReference type="Gene3D" id="2.60.40.10">
    <property type="entry name" value="Immunoglobulins"/>
    <property type="match status" value="1"/>
</dbReference>
<dbReference type="InterPro" id="IPR050347">
    <property type="entry name" value="Bact_Beta-galactosidase"/>
</dbReference>
<dbReference type="InterPro" id="IPR013783">
    <property type="entry name" value="Ig-like_fold"/>
</dbReference>
<keyword evidence="3 6" id="KW-0378">Hydrolase</keyword>
<dbReference type="SUPFAM" id="SSF51445">
    <property type="entry name" value="(Trans)glycosidases"/>
    <property type="match status" value="1"/>
</dbReference>
<dbReference type="InterPro" id="IPR014718">
    <property type="entry name" value="GH-type_carb-bd"/>
</dbReference>
<evidence type="ECO:0000256" key="2">
    <source>
        <dbReference type="ARBA" id="ARBA00012756"/>
    </source>
</evidence>
<keyword evidence="4 6" id="KW-0326">Glycosidase</keyword>
<reference evidence="6" key="1">
    <citation type="submission" date="2019-03" db="EMBL/GenBank/DDBJ databases">
        <title>Single cell metagenomics reveals metabolic interactions within the superorganism composed of flagellate Streblomastix strix and complex community of Bacteroidetes bacteria on its surface.</title>
        <authorList>
            <person name="Treitli S.C."/>
            <person name="Kolisko M."/>
            <person name="Husnik F."/>
            <person name="Keeling P."/>
            <person name="Hampl V."/>
        </authorList>
    </citation>
    <scope>NUCLEOTIDE SEQUENCE</scope>
    <source>
        <strain evidence="6">STM</strain>
    </source>
</reference>
<dbReference type="EMBL" id="SNRY01006024">
    <property type="protein sequence ID" value="KAA6313529.1"/>
    <property type="molecule type" value="Genomic_DNA"/>
</dbReference>
<organism evidence="6">
    <name type="scientific">termite gut metagenome</name>
    <dbReference type="NCBI Taxonomy" id="433724"/>
    <lineage>
        <taxon>unclassified sequences</taxon>
        <taxon>metagenomes</taxon>
        <taxon>organismal metagenomes</taxon>
    </lineage>
</organism>
<dbReference type="InterPro" id="IPR017853">
    <property type="entry name" value="GH"/>
</dbReference>
<dbReference type="InterPro" id="IPR011013">
    <property type="entry name" value="Gal_mutarotase_sf_dom"/>
</dbReference>
<evidence type="ECO:0000256" key="4">
    <source>
        <dbReference type="ARBA" id="ARBA00023295"/>
    </source>
</evidence>
<proteinExistence type="predicted"/>
<dbReference type="GO" id="GO:0009341">
    <property type="term" value="C:beta-galactosidase complex"/>
    <property type="evidence" value="ECO:0007669"/>
    <property type="project" value="InterPro"/>
</dbReference>
<dbReference type="PANTHER" id="PTHR46323">
    <property type="entry name" value="BETA-GALACTOSIDASE"/>
    <property type="match status" value="1"/>
</dbReference>
<comment type="catalytic activity">
    <reaction evidence="1">
        <text>Hydrolysis of terminal non-reducing beta-D-galactose residues in beta-D-galactosides.</text>
        <dbReference type="EC" id="3.2.1.23"/>
    </reaction>
</comment>
<feature type="non-terminal residue" evidence="6">
    <location>
        <position position="1"/>
    </location>
</feature>
<dbReference type="GO" id="GO:0004565">
    <property type="term" value="F:beta-galactosidase activity"/>
    <property type="evidence" value="ECO:0007669"/>
    <property type="project" value="UniProtKB-EC"/>
</dbReference>
<feature type="non-terminal residue" evidence="6">
    <location>
        <position position="448"/>
    </location>
</feature>
<dbReference type="EC" id="3.2.1.23" evidence="2"/>
<dbReference type="GO" id="GO:0005990">
    <property type="term" value="P:lactose catabolic process"/>
    <property type="evidence" value="ECO:0007669"/>
    <property type="project" value="TreeGrafter"/>
</dbReference>
<dbReference type="InterPro" id="IPR006103">
    <property type="entry name" value="Glyco_hydro_2_cat"/>
</dbReference>
<dbReference type="InterPro" id="IPR004199">
    <property type="entry name" value="B-gal_small/dom_5"/>
</dbReference>
<dbReference type="SUPFAM" id="SSF49303">
    <property type="entry name" value="beta-Galactosidase/glucuronidase domain"/>
    <property type="match status" value="1"/>
</dbReference>
<dbReference type="GO" id="GO:0030246">
    <property type="term" value="F:carbohydrate binding"/>
    <property type="evidence" value="ECO:0007669"/>
    <property type="project" value="InterPro"/>
</dbReference>
<evidence type="ECO:0000259" key="5">
    <source>
        <dbReference type="SMART" id="SM01038"/>
    </source>
</evidence>
<dbReference type="AlphaFoldDB" id="A0A5J4PXV6"/>
<sequence length="448" mass="50572">IESMKKYASRTDVTRPYIMCEYAHAMGNSTGNFQEYFDIIAASKHMQGGFIWDWVDQGIAATDDSSRKYWAYGGDIGGYQYTHDQNFCANGLITPDRKPHPGLYEVKKVYQDIVLHGKDVDKGIITIENRFLYTNLKNYDFKWELIKNGNRIDSGQFLVAQAPGTKKDVTIPLPAFTKETGSEYFLNVYAYTKEATEMIPASHEIAKEQFAFPANDYFTKKQSSFNGSVEIIQEDTNTIVLKAGEMVVVFSKRSGSLEGLVYENKQLLASGLQPDFWRAPTDNDYGNKLPEVSNVWRFAGQNKTVDDFLVTNTGKEVVISAHYTLKDVSSPYTVNYTVSTDGTINVYASWQAGKGGLPEIPRFGMQFRLPPEFETFTYYGRGPWENYSDRKTSSFIGIYNSTVSEQAFDYIRPQENGNKTDVRWLTLTNNEGIGIRISGIQPLSVKAA</sequence>
<evidence type="ECO:0000313" key="6">
    <source>
        <dbReference type="EMBL" id="KAA6313529.1"/>
    </source>
</evidence>
<dbReference type="Pfam" id="PF16353">
    <property type="entry name" value="LacZ_4"/>
    <property type="match status" value="1"/>
</dbReference>